<dbReference type="GO" id="GO:0016787">
    <property type="term" value="F:hydrolase activity"/>
    <property type="evidence" value="ECO:0007669"/>
    <property type="project" value="UniProtKB-KW"/>
</dbReference>
<dbReference type="RefSeq" id="WP_068493141.1">
    <property type="nucleotide sequence ID" value="NZ_LWQT01000059.1"/>
</dbReference>
<keyword evidence="5" id="KW-1185">Reference proteome</keyword>
<dbReference type="AlphaFoldDB" id="A0A178MNW2"/>
<evidence type="ECO:0000256" key="1">
    <source>
        <dbReference type="ARBA" id="ARBA00022729"/>
    </source>
</evidence>
<evidence type="ECO:0000313" key="5">
    <source>
        <dbReference type="Proteomes" id="UP000078428"/>
    </source>
</evidence>
<dbReference type="SUPFAM" id="SSF53474">
    <property type="entry name" value="alpha/beta-Hydrolases"/>
    <property type="match status" value="2"/>
</dbReference>
<dbReference type="GO" id="GO:0005576">
    <property type="term" value="C:extracellular region"/>
    <property type="evidence" value="ECO:0007669"/>
    <property type="project" value="InterPro"/>
</dbReference>
<gene>
    <name evidence="4" type="ORF">A6A04_18975</name>
</gene>
<name>A0A178MNW2_9PROT</name>
<accession>A0A178MNW2</accession>
<dbReference type="Proteomes" id="UP000078428">
    <property type="component" value="Unassembled WGS sequence"/>
</dbReference>
<dbReference type="Pfam" id="PF10503">
    <property type="entry name" value="Esterase_PHB"/>
    <property type="match status" value="1"/>
</dbReference>
<dbReference type="InterPro" id="IPR010126">
    <property type="entry name" value="Esterase_phb"/>
</dbReference>
<dbReference type="Gene3D" id="3.40.50.1820">
    <property type="entry name" value="alpha/beta hydrolase"/>
    <property type="match status" value="1"/>
</dbReference>
<dbReference type="PANTHER" id="PTHR43037">
    <property type="entry name" value="UNNAMED PRODUCT-RELATED"/>
    <property type="match status" value="1"/>
</dbReference>
<reference evidence="4 5" key="1">
    <citation type="submission" date="2016-04" db="EMBL/GenBank/DDBJ databases">
        <title>Draft genome sequence of freshwater magnetotactic bacteria Magnetospirillum marisnigri SP-1 and Magnetospirillum moscoviense BB-1.</title>
        <authorList>
            <person name="Koziaeva V."/>
            <person name="Dziuba M.V."/>
            <person name="Ivanov T.M."/>
            <person name="Kuznetsov B."/>
            <person name="Grouzdev D.S."/>
        </authorList>
    </citation>
    <scope>NUCLEOTIDE SEQUENCE [LARGE SCALE GENOMIC DNA]</scope>
    <source>
        <strain evidence="4 5">SP-1</strain>
    </source>
</reference>
<keyword evidence="2" id="KW-0378">Hydrolase</keyword>
<evidence type="ECO:0008006" key="6">
    <source>
        <dbReference type="Google" id="ProtNLM"/>
    </source>
</evidence>
<dbReference type="InterPro" id="IPR029058">
    <property type="entry name" value="AB_hydrolase_fold"/>
</dbReference>
<comment type="caution">
    <text evidence="4">The sequence shown here is derived from an EMBL/GenBank/DDBJ whole genome shotgun (WGS) entry which is preliminary data.</text>
</comment>
<evidence type="ECO:0000313" key="4">
    <source>
        <dbReference type="EMBL" id="OAN49654.1"/>
    </source>
</evidence>
<dbReference type="OrthoDB" id="9767239at2"/>
<organism evidence="4 5">
    <name type="scientific">Paramagnetospirillum marisnigri</name>
    <dbReference type="NCBI Taxonomy" id="1285242"/>
    <lineage>
        <taxon>Bacteria</taxon>
        <taxon>Pseudomonadati</taxon>
        <taxon>Pseudomonadota</taxon>
        <taxon>Alphaproteobacteria</taxon>
        <taxon>Rhodospirillales</taxon>
        <taxon>Magnetospirillaceae</taxon>
        <taxon>Paramagnetospirillum</taxon>
    </lineage>
</organism>
<protein>
    <recommendedName>
        <fullName evidence="6">Esterase</fullName>
    </recommendedName>
</protein>
<keyword evidence="1 3" id="KW-0732">Signal</keyword>
<dbReference type="STRING" id="1285242.A6A04_18975"/>
<evidence type="ECO:0000256" key="2">
    <source>
        <dbReference type="ARBA" id="ARBA00022801"/>
    </source>
</evidence>
<sequence length="340" mass="36538">MMVRSVLALLMAALFLSSAPARATEFEQLPGAFAGGSKVWWWNLEMRAHVPAAARGKPGPVVLLLHGCGQQAETFAFESGWRDLSERRGFALVVAQFKDFVAPFGNEGQGCLWWFDEDSRAANEQNQTGRLRQAVLKTREIYGISGGDNFVVGLSAGGGMALVMLTTYPDDFAAGASIAGVAVGCSRIGANLGGYMAMPNELRRAFGCMEGPAGIKMVDDWAREAERMLPRRSVWPRLSIWQGDHDKTVACVNAIQIAQQWGGLHRVGAPGFATCEDAPPPPKPFAPVWAAGDQVELRILQGLDHSVPVDTAARCGTAGDHVKPFGVCAASEIVEFFGFK</sequence>
<proteinExistence type="predicted"/>
<dbReference type="EMBL" id="LWQT01000059">
    <property type="protein sequence ID" value="OAN49654.1"/>
    <property type="molecule type" value="Genomic_DNA"/>
</dbReference>
<evidence type="ECO:0000256" key="3">
    <source>
        <dbReference type="SAM" id="SignalP"/>
    </source>
</evidence>
<dbReference type="InterPro" id="IPR050955">
    <property type="entry name" value="Plant_Biomass_Hydrol_Est"/>
</dbReference>
<dbReference type="PANTHER" id="PTHR43037:SF1">
    <property type="entry name" value="BLL1128 PROTEIN"/>
    <property type="match status" value="1"/>
</dbReference>
<feature type="chain" id="PRO_5008092100" description="Esterase" evidence="3">
    <location>
        <begin position="24"/>
        <end position="340"/>
    </location>
</feature>
<feature type="signal peptide" evidence="3">
    <location>
        <begin position="1"/>
        <end position="23"/>
    </location>
</feature>